<protein>
    <recommendedName>
        <fullName evidence="8">Peptidyl-prolyl cis-trans isomerase Pin1</fullName>
        <ecNumber evidence="3">5.2.1.8</ecNumber>
    </recommendedName>
    <alternativeName>
        <fullName evidence="7">Peptidyl-prolyl cis-trans isomerase pin1</fullName>
    </alternativeName>
    <alternativeName>
        <fullName evidence="9">Rotamase Pin1</fullName>
    </alternativeName>
</protein>
<dbReference type="AlphaFoldDB" id="W9SN23"/>
<dbReference type="Gene3D" id="3.10.50.40">
    <property type="match status" value="1"/>
</dbReference>
<comment type="catalytic activity">
    <reaction evidence="1">
        <text>[protein]-peptidylproline (omega=180) = [protein]-peptidylproline (omega=0)</text>
        <dbReference type="Rhea" id="RHEA:16237"/>
        <dbReference type="Rhea" id="RHEA-COMP:10747"/>
        <dbReference type="Rhea" id="RHEA-COMP:10748"/>
        <dbReference type="ChEBI" id="CHEBI:83833"/>
        <dbReference type="ChEBI" id="CHEBI:83834"/>
        <dbReference type="EC" id="5.2.1.8"/>
    </reaction>
</comment>
<dbReference type="FunFam" id="3.10.50.40:FF:000010">
    <property type="entry name" value="Peptidyl-prolyl cis-trans isomerase Pin1"/>
    <property type="match status" value="1"/>
</dbReference>
<dbReference type="PROSITE" id="PS50198">
    <property type="entry name" value="PPIC_PPIASE_2"/>
    <property type="match status" value="1"/>
</dbReference>
<accession>W9SN23</accession>
<sequence length="403" mass="43892">MKGLSRCEEVELSMAEDTIFTLKLWHGGEIITIDGKAEYNGGSNHVVVLDLDELSLLYVDVIVVKELGYATWGIYYVSVPGMNESKASVGGGVENEASDEDGLNRDPYKGKAVVDNEEVEEDGSDSSEDEMPYDPTICDSDYEQSEDDIVVPENVGKVFKKNDKRGKGQVVEDDGGVMIEDSDNERMKVVKCSQWAAKKNARRNVPPPNAKVDPTNVPPPKANIDPTTISSHSSQPMSTQQTPIESSDRKRKKPPPSISAADRTKSKERGSSSSAKKKTKMSSSSSGNNQVRASHILIKHQGSRRKASWKDPEGRVISNTTRDAAVSQLKSLRDDIVSGKAKFDAVASRYSDCSSAKRGGDLGPFGRGQMQKPFEEATYALKVGEISDIVDTDSGVHIIMRTA</sequence>
<dbReference type="GO" id="GO:0005829">
    <property type="term" value="C:cytosol"/>
    <property type="evidence" value="ECO:0007669"/>
    <property type="project" value="TreeGrafter"/>
</dbReference>
<feature type="compositionally biased region" description="Acidic residues" evidence="11">
    <location>
        <begin position="171"/>
        <end position="183"/>
    </location>
</feature>
<dbReference type="EC" id="5.2.1.8" evidence="3"/>
<evidence type="ECO:0000256" key="9">
    <source>
        <dbReference type="ARBA" id="ARBA00076027"/>
    </source>
</evidence>
<dbReference type="PROSITE" id="PS01096">
    <property type="entry name" value="PPIC_PPIASE_1"/>
    <property type="match status" value="1"/>
</dbReference>
<feature type="region of interest" description="Disordered" evidence="11">
    <location>
        <begin position="86"/>
        <end position="145"/>
    </location>
</feature>
<feature type="domain" description="PpiC" evidence="12">
    <location>
        <begin position="288"/>
        <end position="403"/>
    </location>
</feature>
<feature type="compositionally biased region" description="Basic residues" evidence="11">
    <location>
        <begin position="297"/>
        <end position="307"/>
    </location>
</feature>
<comment type="function">
    <text evidence="6">Prolyl cis/trans isomerase with specificity for phospho-Ser-Pro bonds.</text>
</comment>
<dbReference type="STRING" id="981085.W9SN23"/>
<feature type="compositionally biased region" description="Acidic residues" evidence="11">
    <location>
        <begin position="115"/>
        <end position="132"/>
    </location>
</feature>
<reference evidence="14" key="1">
    <citation type="submission" date="2013-01" db="EMBL/GenBank/DDBJ databases">
        <title>Draft Genome Sequence of a Mulberry Tree, Morus notabilis C.K. Schneid.</title>
        <authorList>
            <person name="He N."/>
            <person name="Zhao S."/>
        </authorList>
    </citation>
    <scope>NUCLEOTIDE SEQUENCE</scope>
</reference>
<gene>
    <name evidence="13" type="ORF">L484_026702</name>
</gene>
<evidence type="ECO:0000313" key="14">
    <source>
        <dbReference type="Proteomes" id="UP000030645"/>
    </source>
</evidence>
<dbReference type="PANTHER" id="PTHR10657">
    <property type="entry name" value="PEPTIDYL-PROLYL CIS-TRANS ISOMERASE"/>
    <property type="match status" value="1"/>
</dbReference>
<keyword evidence="4 10" id="KW-0697">Rotamase</keyword>
<evidence type="ECO:0000256" key="4">
    <source>
        <dbReference type="ARBA" id="ARBA00023110"/>
    </source>
</evidence>
<evidence type="ECO:0000256" key="8">
    <source>
        <dbReference type="ARBA" id="ARBA00068734"/>
    </source>
</evidence>
<evidence type="ECO:0000256" key="2">
    <source>
        <dbReference type="ARBA" id="ARBA00007656"/>
    </source>
</evidence>
<evidence type="ECO:0000256" key="6">
    <source>
        <dbReference type="ARBA" id="ARBA00054757"/>
    </source>
</evidence>
<evidence type="ECO:0000256" key="5">
    <source>
        <dbReference type="ARBA" id="ARBA00023235"/>
    </source>
</evidence>
<feature type="compositionally biased region" description="Basic and acidic residues" evidence="11">
    <location>
        <begin position="102"/>
        <end position="114"/>
    </location>
</feature>
<dbReference type="SUPFAM" id="SSF54534">
    <property type="entry name" value="FKBP-like"/>
    <property type="match status" value="1"/>
</dbReference>
<name>W9SN23_9ROSA</name>
<feature type="compositionally biased region" description="Polar residues" evidence="11">
    <location>
        <begin position="225"/>
        <end position="245"/>
    </location>
</feature>
<dbReference type="InterPro" id="IPR000297">
    <property type="entry name" value="PPIase_PpiC"/>
</dbReference>
<feature type="region of interest" description="Disordered" evidence="11">
    <location>
        <begin position="165"/>
        <end position="316"/>
    </location>
</feature>
<dbReference type="Pfam" id="PF00639">
    <property type="entry name" value="Rotamase"/>
    <property type="match status" value="1"/>
</dbReference>
<keyword evidence="5 10" id="KW-0413">Isomerase</keyword>
<proteinExistence type="inferred from homology"/>
<organism evidence="13 14">
    <name type="scientific">Morus notabilis</name>
    <dbReference type="NCBI Taxonomy" id="981085"/>
    <lineage>
        <taxon>Eukaryota</taxon>
        <taxon>Viridiplantae</taxon>
        <taxon>Streptophyta</taxon>
        <taxon>Embryophyta</taxon>
        <taxon>Tracheophyta</taxon>
        <taxon>Spermatophyta</taxon>
        <taxon>Magnoliopsida</taxon>
        <taxon>eudicotyledons</taxon>
        <taxon>Gunneridae</taxon>
        <taxon>Pentapetalae</taxon>
        <taxon>rosids</taxon>
        <taxon>fabids</taxon>
        <taxon>Rosales</taxon>
        <taxon>Moraceae</taxon>
        <taxon>Moreae</taxon>
        <taxon>Morus</taxon>
    </lineage>
</organism>
<evidence type="ECO:0000256" key="11">
    <source>
        <dbReference type="SAM" id="MobiDB-lite"/>
    </source>
</evidence>
<dbReference type="GO" id="GO:0003755">
    <property type="term" value="F:peptidyl-prolyl cis-trans isomerase activity"/>
    <property type="evidence" value="ECO:0007669"/>
    <property type="project" value="UniProtKB-KW"/>
</dbReference>
<dbReference type="InterPro" id="IPR051370">
    <property type="entry name" value="PPIase_Pin1"/>
</dbReference>
<evidence type="ECO:0000259" key="12">
    <source>
        <dbReference type="PROSITE" id="PS50198"/>
    </source>
</evidence>
<evidence type="ECO:0000256" key="7">
    <source>
        <dbReference type="ARBA" id="ARBA00067941"/>
    </source>
</evidence>
<evidence type="ECO:0000256" key="1">
    <source>
        <dbReference type="ARBA" id="ARBA00000971"/>
    </source>
</evidence>
<evidence type="ECO:0000256" key="3">
    <source>
        <dbReference type="ARBA" id="ARBA00013194"/>
    </source>
</evidence>
<evidence type="ECO:0000313" key="13">
    <source>
        <dbReference type="EMBL" id="EXC35377.1"/>
    </source>
</evidence>
<dbReference type="PANTHER" id="PTHR10657:SF4">
    <property type="entry name" value="PEPTIDYL-PROLYL CIS-TRANS ISOMERASE-RELATED"/>
    <property type="match status" value="1"/>
</dbReference>
<comment type="similarity">
    <text evidence="2">Belongs to the PpiC/parvulin rotamase family.</text>
</comment>
<evidence type="ECO:0000256" key="10">
    <source>
        <dbReference type="PROSITE-ProRule" id="PRU00278"/>
    </source>
</evidence>
<dbReference type="InterPro" id="IPR058594">
    <property type="entry name" value="PB1-like_dom_pln"/>
</dbReference>
<dbReference type="eggNOG" id="KOG3259">
    <property type="taxonomic scope" value="Eukaryota"/>
</dbReference>
<dbReference type="InterPro" id="IPR023058">
    <property type="entry name" value="PPIase_PpiC_CS"/>
</dbReference>
<keyword evidence="14" id="KW-1185">Reference proteome</keyword>
<dbReference type="GO" id="GO:0005634">
    <property type="term" value="C:nucleus"/>
    <property type="evidence" value="ECO:0007669"/>
    <property type="project" value="TreeGrafter"/>
</dbReference>
<dbReference type="InterPro" id="IPR046357">
    <property type="entry name" value="PPIase_dom_sf"/>
</dbReference>
<dbReference type="Proteomes" id="UP000030645">
    <property type="component" value="Unassembled WGS sequence"/>
</dbReference>
<dbReference type="Pfam" id="PF26130">
    <property type="entry name" value="PB1-like"/>
    <property type="match status" value="1"/>
</dbReference>
<dbReference type="EMBL" id="KE346358">
    <property type="protein sequence ID" value="EXC35377.1"/>
    <property type="molecule type" value="Genomic_DNA"/>
</dbReference>